<dbReference type="SUPFAM" id="SSF54211">
    <property type="entry name" value="Ribosomal protein S5 domain 2-like"/>
    <property type="match status" value="1"/>
</dbReference>
<dbReference type="Gene3D" id="3.30.230.10">
    <property type="match status" value="1"/>
</dbReference>
<dbReference type="EMBL" id="JALKFT010000006">
    <property type="protein sequence ID" value="MCK9875768.1"/>
    <property type="molecule type" value="Genomic_DNA"/>
</dbReference>
<reference evidence="3 4" key="1">
    <citation type="submission" date="2022-04" db="EMBL/GenBank/DDBJ databases">
        <title>Genome diversity in the genus Frankia.</title>
        <authorList>
            <person name="Carlos-Shanley C."/>
            <person name="Hahn D."/>
        </authorList>
    </citation>
    <scope>NUCLEOTIDE SEQUENCE [LARGE SCALE GENOMIC DNA]</scope>
    <source>
        <strain evidence="3 4">Ag45/Mut15</strain>
    </source>
</reference>
<organism evidence="3 4">
    <name type="scientific">Frankia umida</name>
    <dbReference type="NCBI Taxonomy" id="573489"/>
    <lineage>
        <taxon>Bacteria</taxon>
        <taxon>Bacillati</taxon>
        <taxon>Actinomycetota</taxon>
        <taxon>Actinomycetes</taxon>
        <taxon>Frankiales</taxon>
        <taxon>Frankiaceae</taxon>
        <taxon>Frankia</taxon>
    </lineage>
</organism>
<accession>A0ABT0JW63</accession>
<protein>
    <recommendedName>
        <fullName evidence="1">endopeptidase La</fullName>
        <ecNumber evidence="1">3.4.21.53</ecNumber>
    </recommendedName>
</protein>
<dbReference type="Pfam" id="PF05362">
    <property type="entry name" value="Lon_C"/>
    <property type="match status" value="1"/>
</dbReference>
<dbReference type="InterPro" id="IPR008269">
    <property type="entry name" value="Lon_proteolytic"/>
</dbReference>
<evidence type="ECO:0000313" key="3">
    <source>
        <dbReference type="EMBL" id="MCK9875768.1"/>
    </source>
</evidence>
<sequence>MVRRTQTLVVTSVLALVLLVVGLWLPVPFVTLAPGPVTDTLGAVDGTRLITIEGRRTYPTSGRLELTTVEETPRLNLVSALHDWLDSDQAVVPTELIRPRGSSEQQVQQENTQAMLDSQDQATAAALAQLKIEPTGAAVTVGSVPDGSPAADKLATADVLTKVNGVSVTSQEQLRTEIGKVRPGASVTISYHRAGKDESTTIVTRPSPDDPNRAIIGVTTSLKNTYPLTVSIRLSDVGGPSAGLMFAMGIVDLLTPGELTGGKIIAGTGTIDEKGVVGPIGGIQQKVLGARESGATIFLVPAANCTDAKAVERGKAPRLVRVNTLADALSSVEALRTNPAATVPSC</sequence>
<comment type="similarity">
    <text evidence="1">Belongs to the peptidase S16 family.</text>
</comment>
<dbReference type="InterPro" id="IPR027065">
    <property type="entry name" value="Lon_Prtase"/>
</dbReference>
<dbReference type="InterPro" id="IPR020568">
    <property type="entry name" value="Ribosomal_Su5_D2-typ_SF"/>
</dbReference>
<keyword evidence="1" id="KW-0720">Serine protease</keyword>
<feature type="active site" evidence="1">
    <location>
        <position position="241"/>
    </location>
</feature>
<feature type="active site" evidence="1">
    <location>
        <position position="286"/>
    </location>
</feature>
<name>A0ABT0JW63_9ACTN</name>
<gene>
    <name evidence="3" type="ORF">MXD59_08270</name>
</gene>
<dbReference type="InterPro" id="IPR014721">
    <property type="entry name" value="Ribsml_uS5_D2-typ_fold_subgr"/>
</dbReference>
<dbReference type="InterPro" id="IPR001478">
    <property type="entry name" value="PDZ"/>
</dbReference>
<dbReference type="PANTHER" id="PTHR10046">
    <property type="entry name" value="ATP DEPENDENT LON PROTEASE FAMILY MEMBER"/>
    <property type="match status" value="1"/>
</dbReference>
<keyword evidence="1" id="KW-0378">Hydrolase</keyword>
<dbReference type="PROSITE" id="PS51786">
    <property type="entry name" value="LON_PROTEOLYTIC"/>
    <property type="match status" value="1"/>
</dbReference>
<keyword evidence="4" id="KW-1185">Reference proteome</keyword>
<dbReference type="InterPro" id="IPR036034">
    <property type="entry name" value="PDZ_sf"/>
</dbReference>
<proteinExistence type="inferred from homology"/>
<dbReference type="Proteomes" id="UP001201873">
    <property type="component" value="Unassembled WGS sequence"/>
</dbReference>
<evidence type="ECO:0000256" key="1">
    <source>
        <dbReference type="PROSITE-ProRule" id="PRU01122"/>
    </source>
</evidence>
<feature type="domain" description="Lon proteolytic" evidence="2">
    <location>
        <begin position="157"/>
        <end position="335"/>
    </location>
</feature>
<keyword evidence="1" id="KW-0645">Protease</keyword>
<evidence type="ECO:0000313" key="4">
    <source>
        <dbReference type="Proteomes" id="UP001201873"/>
    </source>
</evidence>
<comment type="catalytic activity">
    <reaction evidence="1">
        <text>Hydrolysis of proteins in presence of ATP.</text>
        <dbReference type="EC" id="3.4.21.53"/>
    </reaction>
</comment>
<evidence type="ECO:0000259" key="2">
    <source>
        <dbReference type="PROSITE" id="PS51786"/>
    </source>
</evidence>
<dbReference type="RefSeq" id="WP_248824171.1">
    <property type="nucleotide sequence ID" value="NZ_JALKFT010000006.1"/>
</dbReference>
<dbReference type="Pfam" id="PF13180">
    <property type="entry name" value="PDZ_2"/>
    <property type="match status" value="1"/>
</dbReference>
<dbReference type="EC" id="3.4.21.53" evidence="1"/>
<dbReference type="SUPFAM" id="SSF50156">
    <property type="entry name" value="PDZ domain-like"/>
    <property type="match status" value="1"/>
</dbReference>
<comment type="caution">
    <text evidence="3">The sequence shown here is derived from an EMBL/GenBank/DDBJ whole genome shotgun (WGS) entry which is preliminary data.</text>
</comment>